<evidence type="ECO:0000313" key="5">
    <source>
        <dbReference type="Proteomes" id="UP000066042"/>
    </source>
</evidence>
<keyword evidence="2" id="KW-0233">DNA recombination</keyword>
<accession>A0A0S1X8B0</accession>
<evidence type="ECO:0000256" key="1">
    <source>
        <dbReference type="ARBA" id="ARBA00023125"/>
    </source>
</evidence>
<dbReference type="SUPFAM" id="SSF53041">
    <property type="entry name" value="Resolvase-like"/>
    <property type="match status" value="1"/>
</dbReference>
<dbReference type="GO" id="GO:0000150">
    <property type="term" value="F:DNA strand exchange activity"/>
    <property type="evidence" value="ECO:0007669"/>
    <property type="project" value="InterPro"/>
</dbReference>
<dbReference type="PANTHER" id="PTHR30461">
    <property type="entry name" value="DNA-INVERTASE FROM LAMBDOID PROPHAGE"/>
    <property type="match status" value="1"/>
</dbReference>
<dbReference type="EMBL" id="CP013050">
    <property type="protein sequence ID" value="ALM74021.1"/>
    <property type="molecule type" value="Genomic_DNA"/>
</dbReference>
<dbReference type="RefSeq" id="WP_056933060.1">
    <property type="nucleotide sequence ID" value="NZ_CP013050.1"/>
</dbReference>
<proteinExistence type="predicted"/>
<dbReference type="InterPro" id="IPR036162">
    <property type="entry name" value="Resolvase-like_N_sf"/>
</dbReference>
<gene>
    <name evidence="4" type="ORF">TBCH5v1_0041</name>
</gene>
<dbReference type="AlphaFoldDB" id="A0A0S1X8B0"/>
<evidence type="ECO:0000313" key="4">
    <source>
        <dbReference type="EMBL" id="ALM74021.1"/>
    </source>
</evidence>
<dbReference type="PROSITE" id="PS51736">
    <property type="entry name" value="RECOMBINASES_3"/>
    <property type="match status" value="1"/>
</dbReference>
<dbReference type="InterPro" id="IPR006119">
    <property type="entry name" value="Resolv_N"/>
</dbReference>
<sequence>MRIKAVVYSRVSTEEQNPKAQLEVVLQYAQERGYEVVKIFEEQISGSTDPLERPVFKELLKFVKENDIGAIILYDLTRFYRATSPTQALNKLRQIMDEYEVFFDFAREPEIEDPLFREFWMFVKSWFASYERLQISLRTKYGLMRLKKEGKLYHKPSIVHYYAAWLYDKDFSELTKEELESARKQLVKIVKKYWDNPAVKKTKIGELLRQNELREMYIRFPKAPDSYFTWRRLIH</sequence>
<reference evidence="4 5" key="1">
    <citation type="journal article" date="2016" name="Genome Announc.">
        <title>Complete genome sequence of the hyperthermophilic and piezophilic archaeon Thermococcus barophilus Ch5, capable of growth at the expense of hydrogenogenesis from carbon monoxide and formate.</title>
        <authorList>
            <person name="Oger P."/>
            <person name="Sokolova T.G."/>
            <person name="Kozhevnikova D.A."/>
            <person name="Taranov E.A."/>
            <person name="Vannier P."/>
            <person name="Lee H.S."/>
            <person name="Kwon K.K."/>
            <person name="Kang S.G."/>
            <person name="Lee J.H."/>
            <person name="Bonch-Osmolovskaya E.A."/>
            <person name="Lebedinsky A.V."/>
        </authorList>
    </citation>
    <scope>NUCLEOTIDE SEQUENCE [LARGE SCALE GENOMIC DNA]</scope>
    <source>
        <strain evidence="5">Ch5</strain>
    </source>
</reference>
<dbReference type="STRING" id="55802.TBCH5v1_0041"/>
<protein>
    <submittedName>
        <fullName evidence="4">Resolvase, N-terminal</fullName>
    </submittedName>
</protein>
<dbReference type="PANTHER" id="PTHR30461:SF2">
    <property type="entry name" value="SERINE RECOMBINASE PINE-RELATED"/>
    <property type="match status" value="1"/>
</dbReference>
<dbReference type="Pfam" id="PF00239">
    <property type="entry name" value="Resolvase"/>
    <property type="match status" value="1"/>
</dbReference>
<evidence type="ECO:0000259" key="3">
    <source>
        <dbReference type="PROSITE" id="PS51736"/>
    </source>
</evidence>
<dbReference type="CDD" id="cd00338">
    <property type="entry name" value="Ser_Recombinase"/>
    <property type="match status" value="1"/>
</dbReference>
<evidence type="ECO:0000256" key="2">
    <source>
        <dbReference type="ARBA" id="ARBA00023172"/>
    </source>
</evidence>
<name>A0A0S1X8B0_THEBA</name>
<keyword evidence="1" id="KW-0238">DNA-binding</keyword>
<dbReference type="PATRIC" id="fig|55802.8.peg.39"/>
<dbReference type="InterPro" id="IPR050639">
    <property type="entry name" value="SSR_resolvase"/>
</dbReference>
<dbReference type="GeneID" id="70047895"/>
<dbReference type="SMART" id="SM00857">
    <property type="entry name" value="Resolvase"/>
    <property type="match status" value="1"/>
</dbReference>
<dbReference type="GO" id="GO:0003677">
    <property type="term" value="F:DNA binding"/>
    <property type="evidence" value="ECO:0007669"/>
    <property type="project" value="UniProtKB-KW"/>
</dbReference>
<dbReference type="Proteomes" id="UP000066042">
    <property type="component" value="Chromosome"/>
</dbReference>
<feature type="domain" description="Resolvase/invertase-type recombinase catalytic" evidence="3">
    <location>
        <begin position="4"/>
        <end position="150"/>
    </location>
</feature>
<dbReference type="Gene3D" id="3.40.50.1390">
    <property type="entry name" value="Resolvase, N-terminal catalytic domain"/>
    <property type="match status" value="1"/>
</dbReference>
<organism evidence="4 5">
    <name type="scientific">Thermococcus barophilus</name>
    <dbReference type="NCBI Taxonomy" id="55802"/>
    <lineage>
        <taxon>Archaea</taxon>
        <taxon>Methanobacteriati</taxon>
        <taxon>Methanobacteriota</taxon>
        <taxon>Thermococci</taxon>
        <taxon>Thermococcales</taxon>
        <taxon>Thermococcaceae</taxon>
        <taxon>Thermococcus</taxon>
    </lineage>
</organism>